<dbReference type="InterPro" id="IPR033885">
    <property type="entry name" value="AlkB/XylM"/>
</dbReference>
<dbReference type="OrthoDB" id="4759734at2"/>
<dbReference type="Pfam" id="PF00487">
    <property type="entry name" value="FA_desaturase"/>
    <property type="match status" value="1"/>
</dbReference>
<dbReference type="Proteomes" id="UP000231702">
    <property type="component" value="Unassembled WGS sequence"/>
</dbReference>
<evidence type="ECO:0000256" key="11">
    <source>
        <dbReference type="ARBA" id="ARBA00023136"/>
    </source>
</evidence>
<feature type="transmembrane region" description="Helical" evidence="12">
    <location>
        <begin position="57"/>
        <end position="79"/>
    </location>
</feature>
<keyword evidence="10 15" id="KW-0503">Monooxygenase</keyword>
<keyword evidence="7 12" id="KW-1133">Transmembrane helix</keyword>
<gene>
    <name evidence="14" type="ORF">CVM39_02875</name>
    <name evidence="15" type="ORF">SAMN06297129_2107</name>
</gene>
<keyword evidence="4" id="KW-0997">Cell inner membrane</keyword>
<evidence type="ECO:0000313" key="17">
    <source>
        <dbReference type="Proteomes" id="UP000231702"/>
    </source>
</evidence>
<dbReference type="GO" id="GO:0046872">
    <property type="term" value="F:metal ion binding"/>
    <property type="evidence" value="ECO:0007669"/>
    <property type="project" value="UniProtKB-KW"/>
</dbReference>
<evidence type="ECO:0000256" key="4">
    <source>
        <dbReference type="ARBA" id="ARBA00022519"/>
    </source>
</evidence>
<dbReference type="Proteomes" id="UP000231655">
    <property type="component" value="Unassembled WGS sequence"/>
</dbReference>
<evidence type="ECO:0000256" key="5">
    <source>
        <dbReference type="ARBA" id="ARBA00022692"/>
    </source>
</evidence>
<evidence type="ECO:0000313" key="15">
    <source>
        <dbReference type="EMBL" id="SNY51396.1"/>
    </source>
</evidence>
<evidence type="ECO:0000313" key="14">
    <source>
        <dbReference type="EMBL" id="PJE32051.1"/>
    </source>
</evidence>
<evidence type="ECO:0000256" key="10">
    <source>
        <dbReference type="ARBA" id="ARBA00023033"/>
    </source>
</evidence>
<dbReference type="PANTHER" id="PTHR38674:SF1">
    <property type="entry name" value="ALKANE 1-MONOOXYGENASE 1"/>
    <property type="match status" value="1"/>
</dbReference>
<dbReference type="InterPro" id="IPR005804">
    <property type="entry name" value="FA_desaturase_dom"/>
</dbReference>
<evidence type="ECO:0000256" key="12">
    <source>
        <dbReference type="SAM" id="Phobius"/>
    </source>
</evidence>
<sequence>MPAFLIATLVPVPLLLLAALAGGGWGWVALVYLTGFTALLDALLPKNWQNQPLDQPFIAGAGLQVSLGLAHLWLVLVAMRFLGGPGGAETWSEVLPAALAFGVYFGQVSHPDAHELIHRPSRDLRRLGRMIYATMLFGHHASAHPKIHHVWVASPQDPNTARLGEGFWRYLPRAWRGSFLQGFRVESQDLKRAGRTWLRHPYLGYLLTAALCLGLAAAFGGLSGLAIYVGICAFAQVQILLSDYVQHYGLQREELAHGKLAPVGPQHSWNAPHAASQAMMLNAPRHSDHHLHPGRIYPGLQLDAGRMPMLPRSLPVMATVALFPGWWRRVMDPRVRAQQASPPGTARQ</sequence>
<dbReference type="GO" id="GO:0004497">
    <property type="term" value="F:monooxygenase activity"/>
    <property type="evidence" value="ECO:0007669"/>
    <property type="project" value="UniProtKB-KW"/>
</dbReference>
<comment type="subcellular location">
    <subcellularLocation>
        <location evidence="1">Cell inner membrane</location>
        <topology evidence="1">Multi-pass membrane protein</topology>
    </subcellularLocation>
</comment>
<evidence type="ECO:0000256" key="2">
    <source>
        <dbReference type="ARBA" id="ARBA00010823"/>
    </source>
</evidence>
<evidence type="ECO:0000256" key="6">
    <source>
        <dbReference type="ARBA" id="ARBA00022723"/>
    </source>
</evidence>
<comment type="similarity">
    <text evidence="2">Belongs to the fatty acid desaturase type 1 family. AlkB subfamily.</text>
</comment>
<keyword evidence="6" id="KW-0479">Metal-binding</keyword>
<evidence type="ECO:0000256" key="1">
    <source>
        <dbReference type="ARBA" id="ARBA00004429"/>
    </source>
</evidence>
<reference evidence="14 17" key="2">
    <citation type="journal article" date="2018" name="Int. J. Syst. Evol. Microbiol.">
        <title>Pseudooceanicola lipolyticus sp. nov., a marine alphaproteobacterium, reclassification of Oceanicola flagellatus as Pseudooceanicola flagellatus comb. nov. and emended description of the genus Pseudooceanicola.</title>
        <authorList>
            <person name="Huang M.-M."/>
            <person name="Guo L.-L."/>
            <person name="Wu Y.-H."/>
            <person name="Lai Q.-L."/>
            <person name="Shao Z.-Z."/>
            <person name="Wang C.-S."/>
            <person name="Wu M."/>
            <person name="Xu X.-W."/>
        </authorList>
    </citation>
    <scope>NUCLEOTIDE SEQUENCE [LARGE SCALE GENOMIC DNA]</scope>
    <source>
        <strain evidence="14 17">Ar-45</strain>
    </source>
</reference>
<evidence type="ECO:0000256" key="3">
    <source>
        <dbReference type="ARBA" id="ARBA00022475"/>
    </source>
</evidence>
<keyword evidence="17" id="KW-1185">Reference proteome</keyword>
<keyword evidence="8" id="KW-0560">Oxidoreductase</keyword>
<dbReference type="RefSeq" id="WP_097145826.1">
    <property type="nucleotide sequence ID" value="NZ_OBEA01000003.1"/>
</dbReference>
<evidence type="ECO:0000259" key="13">
    <source>
        <dbReference type="Pfam" id="PF00487"/>
    </source>
</evidence>
<keyword evidence="11 12" id="KW-0472">Membrane</keyword>
<accession>A0A285IWC0</accession>
<proteinExistence type="inferred from homology"/>
<name>A0A285IWC0_9RHOB</name>
<protein>
    <submittedName>
        <fullName evidence="15">Alkane 1-monooxygenase</fullName>
    </submittedName>
</protein>
<dbReference type="GO" id="GO:0006629">
    <property type="term" value="P:lipid metabolic process"/>
    <property type="evidence" value="ECO:0007669"/>
    <property type="project" value="InterPro"/>
</dbReference>
<evidence type="ECO:0000256" key="8">
    <source>
        <dbReference type="ARBA" id="ARBA00023002"/>
    </source>
</evidence>
<dbReference type="CDD" id="cd03512">
    <property type="entry name" value="Alkane-hydroxylase"/>
    <property type="match status" value="1"/>
</dbReference>
<dbReference type="GO" id="GO:0005886">
    <property type="term" value="C:plasma membrane"/>
    <property type="evidence" value="ECO:0007669"/>
    <property type="project" value="UniProtKB-SubCell"/>
</dbReference>
<evidence type="ECO:0000256" key="7">
    <source>
        <dbReference type="ARBA" id="ARBA00022989"/>
    </source>
</evidence>
<dbReference type="EMBL" id="OBEA01000003">
    <property type="protein sequence ID" value="SNY51396.1"/>
    <property type="molecule type" value="Genomic_DNA"/>
</dbReference>
<organism evidence="15 16">
    <name type="scientific">Pseudooceanicola antarcticus</name>
    <dbReference type="NCBI Taxonomy" id="1247613"/>
    <lineage>
        <taxon>Bacteria</taxon>
        <taxon>Pseudomonadati</taxon>
        <taxon>Pseudomonadota</taxon>
        <taxon>Alphaproteobacteria</taxon>
        <taxon>Rhodobacterales</taxon>
        <taxon>Paracoccaceae</taxon>
        <taxon>Pseudooceanicola</taxon>
    </lineage>
</organism>
<keyword evidence="3" id="KW-1003">Cell membrane</keyword>
<dbReference type="PANTHER" id="PTHR38674">
    <property type="entry name" value="ALKANE 1-MONOOXYGENASE 1"/>
    <property type="match status" value="1"/>
</dbReference>
<reference evidence="15 16" key="1">
    <citation type="submission" date="2017-09" db="EMBL/GenBank/DDBJ databases">
        <authorList>
            <person name="Ehlers B."/>
            <person name="Leendertz F.H."/>
        </authorList>
    </citation>
    <scope>NUCLEOTIDE SEQUENCE [LARGE SCALE GENOMIC DNA]</scope>
    <source>
        <strain evidence="15 16">CGMCC 1.12662</strain>
    </source>
</reference>
<evidence type="ECO:0000256" key="9">
    <source>
        <dbReference type="ARBA" id="ARBA00023004"/>
    </source>
</evidence>
<feature type="domain" description="Fatty acid desaturase" evidence="13">
    <location>
        <begin position="93"/>
        <end position="300"/>
    </location>
</feature>
<dbReference type="EMBL" id="PGTD01000007">
    <property type="protein sequence ID" value="PJE32051.1"/>
    <property type="molecule type" value="Genomic_DNA"/>
</dbReference>
<keyword evidence="5 12" id="KW-0812">Transmembrane</keyword>
<keyword evidence="9" id="KW-0408">Iron</keyword>
<feature type="transmembrane region" description="Helical" evidence="12">
    <location>
        <begin position="202"/>
        <end position="219"/>
    </location>
</feature>
<dbReference type="AlphaFoldDB" id="A0A285IWC0"/>
<evidence type="ECO:0000313" key="16">
    <source>
        <dbReference type="Proteomes" id="UP000231655"/>
    </source>
</evidence>